<dbReference type="EMBL" id="JWZT01004401">
    <property type="protein sequence ID" value="KII64206.1"/>
    <property type="molecule type" value="Genomic_DNA"/>
</dbReference>
<dbReference type="AlphaFoldDB" id="A0A0C2MB54"/>
<reference evidence="1 2" key="1">
    <citation type="journal article" date="2014" name="Genome Biol. Evol.">
        <title>The genome of the myxosporean Thelohanellus kitauei shows adaptations to nutrient acquisition within its fish host.</title>
        <authorList>
            <person name="Yang Y."/>
            <person name="Xiong J."/>
            <person name="Zhou Z."/>
            <person name="Huo F."/>
            <person name="Miao W."/>
            <person name="Ran C."/>
            <person name="Liu Y."/>
            <person name="Zhang J."/>
            <person name="Feng J."/>
            <person name="Wang M."/>
            <person name="Wang M."/>
            <person name="Wang L."/>
            <person name="Yao B."/>
        </authorList>
    </citation>
    <scope>NUCLEOTIDE SEQUENCE [LARGE SCALE GENOMIC DNA]</scope>
    <source>
        <strain evidence="1">Wuqing</strain>
    </source>
</reference>
<organism evidence="1 2">
    <name type="scientific">Thelohanellus kitauei</name>
    <name type="common">Myxosporean</name>
    <dbReference type="NCBI Taxonomy" id="669202"/>
    <lineage>
        <taxon>Eukaryota</taxon>
        <taxon>Metazoa</taxon>
        <taxon>Cnidaria</taxon>
        <taxon>Myxozoa</taxon>
        <taxon>Myxosporea</taxon>
        <taxon>Bivalvulida</taxon>
        <taxon>Platysporina</taxon>
        <taxon>Myxobolidae</taxon>
        <taxon>Thelohanellus</taxon>
    </lineage>
</organism>
<accession>A0A0C2MB54</accession>
<comment type="caution">
    <text evidence="1">The sequence shown here is derived from an EMBL/GenBank/DDBJ whole genome shotgun (WGS) entry which is preliminary data.</text>
</comment>
<dbReference type="Proteomes" id="UP000031668">
    <property type="component" value="Unassembled WGS sequence"/>
</dbReference>
<evidence type="ECO:0000313" key="2">
    <source>
        <dbReference type="Proteomes" id="UP000031668"/>
    </source>
</evidence>
<sequence length="138" mass="16614">MFHIIKIHGSTAAVYQQVVDLDNTNFRIIDGFCCHFSPLNTTAAIINRSNFVFGNMYLIKQYHPQEIQQVPEIRLRYVKLRKNRIFPKLQKRQIAHRNRYILWDLQKPYGLRLLSRMVRFHMFLYIMQINLDITNTTE</sequence>
<keyword evidence="2" id="KW-1185">Reference proteome</keyword>
<name>A0A0C2MB54_THEKT</name>
<proteinExistence type="predicted"/>
<gene>
    <name evidence="1" type="ORF">RF11_13283</name>
</gene>
<protein>
    <submittedName>
        <fullName evidence="1">Uncharacterized protein</fullName>
    </submittedName>
</protein>
<evidence type="ECO:0000313" key="1">
    <source>
        <dbReference type="EMBL" id="KII64206.1"/>
    </source>
</evidence>